<dbReference type="InterPro" id="IPR050109">
    <property type="entry name" value="HTH-type_TetR-like_transc_reg"/>
</dbReference>
<dbReference type="PANTHER" id="PTHR30055">
    <property type="entry name" value="HTH-TYPE TRANSCRIPTIONAL REGULATOR RUTR"/>
    <property type="match status" value="1"/>
</dbReference>
<feature type="domain" description="HTH tetR-type" evidence="2">
    <location>
        <begin position="16"/>
        <end position="75"/>
    </location>
</feature>
<dbReference type="GO" id="GO:0003700">
    <property type="term" value="F:DNA-binding transcription factor activity"/>
    <property type="evidence" value="ECO:0007669"/>
    <property type="project" value="TreeGrafter"/>
</dbReference>
<name>A0A382HGE4_9ZZZZ</name>
<feature type="non-terminal residue" evidence="3">
    <location>
        <position position="1"/>
    </location>
</feature>
<dbReference type="Pfam" id="PF00440">
    <property type="entry name" value="TetR_N"/>
    <property type="match status" value="1"/>
</dbReference>
<dbReference type="AlphaFoldDB" id="A0A382HGE4"/>
<protein>
    <recommendedName>
        <fullName evidence="2">HTH tetR-type domain-containing protein</fullName>
    </recommendedName>
</protein>
<accession>A0A382HGE4</accession>
<evidence type="ECO:0000256" key="1">
    <source>
        <dbReference type="ARBA" id="ARBA00023125"/>
    </source>
</evidence>
<dbReference type="GO" id="GO:0000976">
    <property type="term" value="F:transcription cis-regulatory region binding"/>
    <property type="evidence" value="ECO:0007669"/>
    <property type="project" value="TreeGrafter"/>
</dbReference>
<dbReference type="EMBL" id="UINC01061079">
    <property type="protein sequence ID" value="SVB86269.1"/>
    <property type="molecule type" value="Genomic_DNA"/>
</dbReference>
<dbReference type="PRINTS" id="PR00455">
    <property type="entry name" value="HTHTETR"/>
</dbReference>
<dbReference type="InterPro" id="IPR001647">
    <property type="entry name" value="HTH_TetR"/>
</dbReference>
<sequence>VAKVAKIKSKKRLTPKDREQEIIDEAVQFFAEVGFDGKTRDLAKRIGITQPLLYRYFPTKDDLIERVYKEVYLNQMDPDWSLKLKDRSVPLEKRLIDYYKSYAKVVHRYEWIRIYFFSGLKGNPLNRRYIRVVEEEILTPICEEIRVACDLPLLSEVPLAPIELERVWVMHGGLFYYAVRKNIYHSNVFDDFEAIVTSTVKIMLEGVKAFNIEELDLI</sequence>
<reference evidence="3" key="1">
    <citation type="submission" date="2018-05" db="EMBL/GenBank/DDBJ databases">
        <authorList>
            <person name="Lanie J.A."/>
            <person name="Ng W.-L."/>
            <person name="Kazmierczak K.M."/>
            <person name="Andrzejewski T.M."/>
            <person name="Davidsen T.M."/>
            <person name="Wayne K.J."/>
            <person name="Tettelin H."/>
            <person name="Glass J.I."/>
            <person name="Rusch D."/>
            <person name="Podicherti R."/>
            <person name="Tsui H.-C.T."/>
            <person name="Winkler M.E."/>
        </authorList>
    </citation>
    <scope>NUCLEOTIDE SEQUENCE</scope>
</reference>
<keyword evidence="1" id="KW-0238">DNA-binding</keyword>
<dbReference type="InterPro" id="IPR009057">
    <property type="entry name" value="Homeodomain-like_sf"/>
</dbReference>
<evidence type="ECO:0000313" key="3">
    <source>
        <dbReference type="EMBL" id="SVB86269.1"/>
    </source>
</evidence>
<organism evidence="3">
    <name type="scientific">marine metagenome</name>
    <dbReference type="NCBI Taxonomy" id="408172"/>
    <lineage>
        <taxon>unclassified sequences</taxon>
        <taxon>metagenomes</taxon>
        <taxon>ecological metagenomes</taxon>
    </lineage>
</organism>
<evidence type="ECO:0000259" key="2">
    <source>
        <dbReference type="PROSITE" id="PS50977"/>
    </source>
</evidence>
<dbReference type="Gene3D" id="1.10.357.10">
    <property type="entry name" value="Tetracycline Repressor, domain 2"/>
    <property type="match status" value="1"/>
</dbReference>
<proteinExistence type="predicted"/>
<dbReference type="SUPFAM" id="SSF46689">
    <property type="entry name" value="Homeodomain-like"/>
    <property type="match status" value="1"/>
</dbReference>
<dbReference type="PROSITE" id="PS50977">
    <property type="entry name" value="HTH_TETR_2"/>
    <property type="match status" value="1"/>
</dbReference>
<dbReference type="PANTHER" id="PTHR30055:SF181">
    <property type="entry name" value="BLR6905 PROTEIN"/>
    <property type="match status" value="1"/>
</dbReference>
<gene>
    <name evidence="3" type="ORF">METZ01_LOCUS239123</name>
</gene>